<evidence type="ECO:0008006" key="6">
    <source>
        <dbReference type="Google" id="ProtNLM"/>
    </source>
</evidence>
<feature type="domain" description="PAZ" evidence="2">
    <location>
        <begin position="332"/>
        <end position="446"/>
    </location>
</feature>
<dbReference type="Gene3D" id="3.40.50.2300">
    <property type="match status" value="1"/>
</dbReference>
<dbReference type="InterPro" id="IPR032472">
    <property type="entry name" value="ArgoL2"/>
</dbReference>
<dbReference type="InterPro" id="IPR014811">
    <property type="entry name" value="ArgoL1"/>
</dbReference>
<evidence type="ECO:0000313" key="4">
    <source>
        <dbReference type="EMBL" id="PHH78453.1"/>
    </source>
</evidence>
<dbReference type="PROSITE" id="PS50821">
    <property type="entry name" value="PAZ"/>
    <property type="match status" value="1"/>
</dbReference>
<dbReference type="CDD" id="cd04657">
    <property type="entry name" value="Piwi_ago-like"/>
    <property type="match status" value="1"/>
</dbReference>
<dbReference type="InterPro" id="IPR036397">
    <property type="entry name" value="RNaseH_sf"/>
</dbReference>
<dbReference type="InterPro" id="IPR003100">
    <property type="entry name" value="PAZ_dom"/>
</dbReference>
<dbReference type="PROSITE" id="PS50822">
    <property type="entry name" value="PIWI"/>
    <property type="match status" value="1"/>
</dbReference>
<dbReference type="Gene3D" id="2.170.260.10">
    <property type="entry name" value="paz domain"/>
    <property type="match status" value="1"/>
</dbReference>
<dbReference type="SMART" id="SM00950">
    <property type="entry name" value="Piwi"/>
    <property type="match status" value="1"/>
</dbReference>
<evidence type="ECO:0000259" key="2">
    <source>
        <dbReference type="PROSITE" id="PS50821"/>
    </source>
</evidence>
<dbReference type="Pfam" id="PF16486">
    <property type="entry name" value="ArgoN"/>
    <property type="match status" value="1"/>
</dbReference>
<feature type="domain" description="Piwi" evidence="3">
    <location>
        <begin position="620"/>
        <end position="930"/>
    </location>
</feature>
<dbReference type="EMBL" id="NJEU01000223">
    <property type="protein sequence ID" value="PHH78453.1"/>
    <property type="molecule type" value="Genomic_DNA"/>
</dbReference>
<accession>A0A2C5ZEZ9</accession>
<feature type="compositionally biased region" description="Low complexity" evidence="1">
    <location>
        <begin position="7"/>
        <end position="21"/>
    </location>
</feature>
<dbReference type="InterPro" id="IPR036085">
    <property type="entry name" value="PAZ_dom_sf"/>
</dbReference>
<organism evidence="4 5">
    <name type="scientific">Ophiocordyceps australis</name>
    <dbReference type="NCBI Taxonomy" id="1399860"/>
    <lineage>
        <taxon>Eukaryota</taxon>
        <taxon>Fungi</taxon>
        <taxon>Dikarya</taxon>
        <taxon>Ascomycota</taxon>
        <taxon>Pezizomycotina</taxon>
        <taxon>Sordariomycetes</taxon>
        <taxon>Hypocreomycetidae</taxon>
        <taxon>Hypocreales</taxon>
        <taxon>Ophiocordycipitaceae</taxon>
        <taxon>Ophiocordyceps</taxon>
    </lineage>
</organism>
<dbReference type="Gene3D" id="3.30.420.10">
    <property type="entry name" value="Ribonuclease H-like superfamily/Ribonuclease H"/>
    <property type="match status" value="1"/>
</dbReference>
<dbReference type="InterPro" id="IPR032474">
    <property type="entry name" value="Argonaute_N"/>
</dbReference>
<feature type="region of interest" description="Disordered" evidence="1">
    <location>
        <begin position="1"/>
        <end position="75"/>
    </location>
</feature>
<evidence type="ECO:0000313" key="5">
    <source>
        <dbReference type="Proteomes" id="UP000224854"/>
    </source>
</evidence>
<dbReference type="Pfam" id="PF08699">
    <property type="entry name" value="ArgoL1"/>
    <property type="match status" value="1"/>
</dbReference>
<dbReference type="Proteomes" id="UP000224854">
    <property type="component" value="Unassembled WGS sequence"/>
</dbReference>
<proteinExistence type="predicted"/>
<evidence type="ECO:0000259" key="3">
    <source>
        <dbReference type="PROSITE" id="PS50822"/>
    </source>
</evidence>
<dbReference type="GO" id="GO:0003723">
    <property type="term" value="F:RNA binding"/>
    <property type="evidence" value="ECO:0007669"/>
    <property type="project" value="InterPro"/>
</dbReference>
<protein>
    <recommendedName>
        <fullName evidence="6">Piwi domain-containing protein</fullName>
    </recommendedName>
</protein>
<dbReference type="SUPFAM" id="SSF101690">
    <property type="entry name" value="PAZ domain"/>
    <property type="match status" value="2"/>
</dbReference>
<name>A0A2C5ZEZ9_9HYPO</name>
<dbReference type="Pfam" id="PF16488">
    <property type="entry name" value="ArgoL2"/>
    <property type="match status" value="1"/>
</dbReference>
<dbReference type="InterPro" id="IPR045246">
    <property type="entry name" value="Piwi_ago-like"/>
</dbReference>
<dbReference type="AlphaFoldDB" id="A0A2C5ZEZ9"/>
<dbReference type="InterPro" id="IPR012337">
    <property type="entry name" value="RNaseH-like_sf"/>
</dbReference>
<gene>
    <name evidence="4" type="ORF">CDD82_3042</name>
</gene>
<dbReference type="PANTHER" id="PTHR22891">
    <property type="entry name" value="EUKARYOTIC TRANSLATION INITIATION FACTOR 2C"/>
    <property type="match status" value="1"/>
</dbReference>
<reference evidence="4 5" key="1">
    <citation type="submission" date="2017-06" db="EMBL/GenBank/DDBJ databases">
        <title>Ant-infecting Ophiocordyceps genomes reveal a high diversity of potential behavioral manipulation genes and a possible major role for enterotoxins.</title>
        <authorList>
            <person name="De Bekker C."/>
            <person name="Evans H.C."/>
            <person name="Brachmann A."/>
            <person name="Hughes D.P."/>
        </authorList>
    </citation>
    <scope>NUCLEOTIDE SEQUENCE [LARGE SCALE GENOMIC DNA]</scope>
    <source>
        <strain evidence="4 5">1348a</strain>
    </source>
</reference>
<keyword evidence="5" id="KW-1185">Reference proteome</keyword>
<comment type="caution">
    <text evidence="4">The sequence shown here is derived from an EMBL/GenBank/DDBJ whole genome shotgun (WGS) entry which is preliminary data.</text>
</comment>
<sequence length="1000" mass="112508">MSDRGRSTAPSSGPSGASRAAHISVTSREESPASSQGKGPSKGWSPGMGFDPAKPAVKAEKGGNTRMELPPDAFVPDTQKSRFALRNNKMNTEGKPIHVEVNQYRMKSFDFSKKIYQYDVLISPDTEKKAVVLKKIWQHPATKKYMERYSFHKWIFDGRKLAWAPILLDRGEARFEVDLDEGKRPPNAPARQGNKFFIVLKKTTTIDISVLRGYLDNKVSFSTAVQEALNFLDHLLRQWPSQRMLCIKRNFYDEEGTGIALKPAPSYVEVHKGLYASIRLSHNLKNGGIGLAMNADVVNTCFWAAPWTVAQMIGPYLHGCDSRRWGGLLPETMSREFRPVKQGDQWGSSDAFKYLRKLRRLRFKVQHPNRSNLDTVYSIQDFVFDQAYGADGATAATVSFDCNGKKMTIRDYYMSRYKAHLMYPNLPVIDAGKGRYFPIEFAYLEPLQRYPFKLNPEQTAAMIKLAVTRPAIRRSDIQKGVDSLQLQQDPFLKEYGVKFEPGFTKTEARLLPPPKVEFGQGSGVVEPKFSGRWDLRGKKFYKQNAAPLASWGFIAMNQCVDPPTLQNFASSFRQAFLGHGGLCPQDAMVLNVPPNFRDNVAGAMNWAVEEMTRKRGYPQLLFVVVAHRNSPHYERLKKSGDCRFGILTQVVNCDSVRKNHGQYISNVCLKVNAKLGGATSRTPPPWKSTPNYFPADRPTMIIGVDISHPPPGGTSPSTAAMTMSLDRDATRYGAMVESNGYRKEMLEAVNVHTFMNHLSNLWRSAHANGAFPRHIIYFRDGVSEGQFAHVLDQEIGQIRAWFDENAKGKPMPKFTVVIATKRHHIRFFPPTNSRDADRNGNPLPGTLVEREVTHPFMWDFYLNSHAAIQGTARPVHYHIILDEMGVPANDFQKMIYHQCYTYARSTTPVSLHPAVYYAHLAGARARCHENVSASLGYRHGGKGHEVIQERIARGGTIGGAPEDGVPRPLLTLGGEVDGEKGPVQGEERQRNFFRSTMWYM</sequence>
<dbReference type="SUPFAM" id="SSF53098">
    <property type="entry name" value="Ribonuclease H-like"/>
    <property type="match status" value="1"/>
</dbReference>
<evidence type="ECO:0000256" key="1">
    <source>
        <dbReference type="SAM" id="MobiDB-lite"/>
    </source>
</evidence>
<dbReference type="CDD" id="cd02846">
    <property type="entry name" value="PAZ_argonaute_like"/>
    <property type="match status" value="1"/>
</dbReference>
<dbReference type="InterPro" id="IPR003165">
    <property type="entry name" value="Piwi"/>
</dbReference>
<dbReference type="SMART" id="SM01163">
    <property type="entry name" value="DUF1785"/>
    <property type="match status" value="1"/>
</dbReference>
<dbReference type="OrthoDB" id="10252740at2759"/>
<dbReference type="Pfam" id="PF02170">
    <property type="entry name" value="PAZ"/>
    <property type="match status" value="1"/>
</dbReference>
<dbReference type="Pfam" id="PF02171">
    <property type="entry name" value="Piwi"/>
    <property type="match status" value="1"/>
</dbReference>